<keyword evidence="3" id="KW-1185">Reference proteome</keyword>
<comment type="caution">
    <text evidence="2">The sequence shown here is derived from an EMBL/GenBank/DDBJ whole genome shotgun (WGS) entry which is preliminary data.</text>
</comment>
<dbReference type="Proteomes" id="UP001183777">
    <property type="component" value="Unassembled WGS sequence"/>
</dbReference>
<sequence length="200" mass="20423">MKNEARTRAARPRFTDRFGLFSECLLTGVWIALAALPLLTFPAALAAGTRHLRRHLAGERGGFRAFATDARAAARGGWLVGASVGAAGALLLTDLAAVRAGLPGGPLVGTVGILAFIGLLVAVVRAAARWEPGDTWRSLLADAGRCTVRDPAGSLLLVCGMAVVVLSGALVLPLAVPVLGALAAAAAAVEARRPTGDRYA</sequence>
<keyword evidence="1" id="KW-1133">Transmembrane helix</keyword>
<dbReference type="EMBL" id="JAVREX010000018">
    <property type="protein sequence ID" value="MDT0432032.1"/>
    <property type="molecule type" value="Genomic_DNA"/>
</dbReference>
<protein>
    <recommendedName>
        <fullName evidence="4">Integral membrane protein</fullName>
    </recommendedName>
</protein>
<evidence type="ECO:0000313" key="2">
    <source>
        <dbReference type="EMBL" id="MDT0432032.1"/>
    </source>
</evidence>
<gene>
    <name evidence="2" type="ORF">RM649_30885</name>
</gene>
<reference evidence="3" key="1">
    <citation type="submission" date="2023-07" db="EMBL/GenBank/DDBJ databases">
        <title>30 novel species of actinomycetes from the DSMZ collection.</title>
        <authorList>
            <person name="Nouioui I."/>
        </authorList>
    </citation>
    <scope>NUCLEOTIDE SEQUENCE [LARGE SCALE GENOMIC DNA]</scope>
    <source>
        <strain evidence="3">DSM 41770</strain>
    </source>
</reference>
<name>A0ABU2RTZ8_9ACTN</name>
<evidence type="ECO:0000313" key="3">
    <source>
        <dbReference type="Proteomes" id="UP001183777"/>
    </source>
</evidence>
<feature type="transmembrane region" description="Helical" evidence="1">
    <location>
        <begin position="20"/>
        <end position="45"/>
    </location>
</feature>
<accession>A0ABU2RTZ8</accession>
<feature type="transmembrane region" description="Helical" evidence="1">
    <location>
        <begin position="155"/>
        <end position="188"/>
    </location>
</feature>
<organism evidence="2 3">
    <name type="scientific">Streptomyces salyersiae</name>
    <dbReference type="NCBI Taxonomy" id="3075530"/>
    <lineage>
        <taxon>Bacteria</taxon>
        <taxon>Bacillati</taxon>
        <taxon>Actinomycetota</taxon>
        <taxon>Actinomycetes</taxon>
        <taxon>Kitasatosporales</taxon>
        <taxon>Streptomycetaceae</taxon>
        <taxon>Streptomyces</taxon>
    </lineage>
</organism>
<dbReference type="RefSeq" id="WP_311660929.1">
    <property type="nucleotide sequence ID" value="NZ_JAVREX010000018.1"/>
</dbReference>
<feature type="transmembrane region" description="Helical" evidence="1">
    <location>
        <begin position="76"/>
        <end position="95"/>
    </location>
</feature>
<proteinExistence type="predicted"/>
<keyword evidence="1" id="KW-0472">Membrane</keyword>
<feature type="transmembrane region" description="Helical" evidence="1">
    <location>
        <begin position="107"/>
        <end position="128"/>
    </location>
</feature>
<evidence type="ECO:0000256" key="1">
    <source>
        <dbReference type="SAM" id="Phobius"/>
    </source>
</evidence>
<evidence type="ECO:0008006" key="4">
    <source>
        <dbReference type="Google" id="ProtNLM"/>
    </source>
</evidence>
<keyword evidence="1" id="KW-0812">Transmembrane</keyword>